<dbReference type="InterPro" id="IPR003595">
    <property type="entry name" value="Tyr_Pase_cat"/>
</dbReference>
<reference evidence="7" key="1">
    <citation type="submission" date="2022-11" db="EMBL/GenBank/DDBJ databases">
        <title>Centuries of genome instability and evolution in soft-shell clam transmissible cancer (bioRxiv).</title>
        <authorList>
            <person name="Hart S.F.M."/>
            <person name="Yonemitsu M.A."/>
            <person name="Giersch R.M."/>
            <person name="Beal B.F."/>
            <person name="Arriagada G."/>
            <person name="Davis B.W."/>
            <person name="Ostrander E.A."/>
            <person name="Goff S.P."/>
            <person name="Metzger M.J."/>
        </authorList>
    </citation>
    <scope>NUCLEOTIDE SEQUENCE</scope>
    <source>
        <strain evidence="7">MELC-2E11</strain>
        <tissue evidence="7">Siphon/mantle</tissue>
    </source>
</reference>
<evidence type="ECO:0000313" key="8">
    <source>
        <dbReference type="Proteomes" id="UP001164746"/>
    </source>
</evidence>
<evidence type="ECO:0000256" key="4">
    <source>
        <dbReference type="ARBA" id="ARBA00022912"/>
    </source>
</evidence>
<proteinExistence type="inferred from homology"/>
<dbReference type="SMART" id="SM00194">
    <property type="entry name" value="PTPc"/>
    <property type="match status" value="1"/>
</dbReference>
<evidence type="ECO:0000256" key="3">
    <source>
        <dbReference type="ARBA" id="ARBA00022801"/>
    </source>
</evidence>
<protein>
    <recommendedName>
        <fullName evidence="2">protein-tyrosine-phosphatase</fullName>
        <ecNumber evidence="2">3.1.3.48</ecNumber>
    </recommendedName>
</protein>
<dbReference type="Pfam" id="PF00102">
    <property type="entry name" value="Y_phosphatase"/>
    <property type="match status" value="1"/>
</dbReference>
<accession>A0ABY7EHK4</accession>
<dbReference type="InterPro" id="IPR029021">
    <property type="entry name" value="Prot-tyrosine_phosphatase-like"/>
</dbReference>
<sequence>TRYKKFFLIGTGNQGELKAAGQNNNTVNIPGCWSEKDYKLCFAPTIDKVNQFWTMIFEEEVNSIVMFAEAQKKESRYWPSDFNERTNYGHVELEVKYLNTYDAYTHMKMNICNRGTSRTINHFQCAPVSTFSPDGFVDFVKCVRSNVKTGRILLHSSEGLASTVPFVVLDTCIQQLSSGPFAEKVDVYKMLVNMVKTRKDLMPPLELFIFTHDCVQGIGSSDYEPLKNTTQIESVYQTLQVDD</sequence>
<name>A0ABY7EHK4_MYAAR</name>
<keyword evidence="8" id="KW-1185">Reference proteome</keyword>
<dbReference type="PANTHER" id="PTHR19134:SF562">
    <property type="entry name" value="PROTEIN-TYROSINE-PHOSPHATASE"/>
    <property type="match status" value="1"/>
</dbReference>
<dbReference type="InterPro" id="IPR000242">
    <property type="entry name" value="PTP_cat"/>
</dbReference>
<feature type="non-terminal residue" evidence="7">
    <location>
        <position position="1"/>
    </location>
</feature>
<gene>
    <name evidence="7" type="ORF">MAR_018096</name>
</gene>
<dbReference type="SMART" id="SM00404">
    <property type="entry name" value="PTPc_motif"/>
    <property type="match status" value="1"/>
</dbReference>
<keyword evidence="4" id="KW-0904">Protein phosphatase</keyword>
<dbReference type="Gene3D" id="3.90.190.10">
    <property type="entry name" value="Protein tyrosine phosphatase superfamily"/>
    <property type="match status" value="1"/>
</dbReference>
<organism evidence="7 8">
    <name type="scientific">Mya arenaria</name>
    <name type="common">Soft-shell clam</name>
    <dbReference type="NCBI Taxonomy" id="6604"/>
    <lineage>
        <taxon>Eukaryota</taxon>
        <taxon>Metazoa</taxon>
        <taxon>Spiralia</taxon>
        <taxon>Lophotrochozoa</taxon>
        <taxon>Mollusca</taxon>
        <taxon>Bivalvia</taxon>
        <taxon>Autobranchia</taxon>
        <taxon>Heteroconchia</taxon>
        <taxon>Euheterodonta</taxon>
        <taxon>Imparidentia</taxon>
        <taxon>Neoheterodontei</taxon>
        <taxon>Myida</taxon>
        <taxon>Myoidea</taxon>
        <taxon>Myidae</taxon>
        <taxon>Mya</taxon>
    </lineage>
</organism>
<evidence type="ECO:0000259" key="6">
    <source>
        <dbReference type="SMART" id="SM00404"/>
    </source>
</evidence>
<keyword evidence="3" id="KW-0378">Hydrolase</keyword>
<dbReference type="Proteomes" id="UP001164746">
    <property type="component" value="Chromosome 6"/>
</dbReference>
<dbReference type="EMBL" id="CP111017">
    <property type="protein sequence ID" value="WAR08138.1"/>
    <property type="molecule type" value="Genomic_DNA"/>
</dbReference>
<dbReference type="EC" id="3.1.3.48" evidence="2"/>
<dbReference type="PANTHER" id="PTHR19134">
    <property type="entry name" value="RECEPTOR-TYPE TYROSINE-PROTEIN PHOSPHATASE"/>
    <property type="match status" value="1"/>
</dbReference>
<feature type="domain" description="Tyrosine-protein phosphatase" evidence="5">
    <location>
        <begin position="1"/>
        <end position="220"/>
    </location>
</feature>
<evidence type="ECO:0000313" key="7">
    <source>
        <dbReference type="EMBL" id="WAR08138.1"/>
    </source>
</evidence>
<evidence type="ECO:0000256" key="1">
    <source>
        <dbReference type="ARBA" id="ARBA00009580"/>
    </source>
</evidence>
<dbReference type="InterPro" id="IPR050348">
    <property type="entry name" value="Protein-Tyr_Phosphatase"/>
</dbReference>
<comment type="similarity">
    <text evidence="1">Belongs to the protein-tyrosine phosphatase family.</text>
</comment>
<evidence type="ECO:0000259" key="5">
    <source>
        <dbReference type="SMART" id="SM00194"/>
    </source>
</evidence>
<dbReference type="SUPFAM" id="SSF52799">
    <property type="entry name" value="(Phosphotyrosine protein) phosphatases II"/>
    <property type="match status" value="1"/>
</dbReference>
<feature type="domain" description="Protein-tyrosine phosphatase catalytic" evidence="6">
    <location>
        <begin position="119"/>
        <end position="217"/>
    </location>
</feature>
<evidence type="ECO:0000256" key="2">
    <source>
        <dbReference type="ARBA" id="ARBA00013064"/>
    </source>
</evidence>